<comment type="cofactor">
    <cofactor evidence="8">
        <name>Zn(2+)</name>
        <dbReference type="ChEBI" id="CHEBI:29105"/>
    </cofactor>
</comment>
<keyword evidence="6 9" id="KW-0472">Membrane</keyword>
<keyword evidence="11" id="KW-1185">Reference proteome</keyword>
<feature type="binding site" evidence="7">
    <location>
        <position position="45"/>
    </location>
    <ligand>
        <name>Ca(2+)</name>
        <dbReference type="ChEBI" id="CHEBI:29108"/>
    </ligand>
</feature>
<evidence type="ECO:0000256" key="6">
    <source>
        <dbReference type="ARBA" id="ARBA00023136"/>
    </source>
</evidence>
<dbReference type="EMBL" id="MU865962">
    <property type="protein sequence ID" value="KAK4445796.1"/>
    <property type="molecule type" value="Genomic_DNA"/>
</dbReference>
<feature type="transmembrane region" description="Helical" evidence="9">
    <location>
        <begin position="76"/>
        <end position="95"/>
    </location>
</feature>
<keyword evidence="7" id="KW-0479">Metal-binding</keyword>
<protein>
    <submittedName>
        <fullName evidence="10">Ceramidase</fullName>
    </submittedName>
</protein>
<keyword evidence="8" id="KW-0862">Zinc</keyword>
<feature type="transmembrane region" description="Helical" evidence="9">
    <location>
        <begin position="154"/>
        <end position="176"/>
    </location>
</feature>
<keyword evidence="5 9" id="KW-1133">Transmembrane helix</keyword>
<reference evidence="10" key="1">
    <citation type="journal article" date="2023" name="Mol. Phylogenet. Evol.">
        <title>Genome-scale phylogeny and comparative genomics of the fungal order Sordariales.</title>
        <authorList>
            <person name="Hensen N."/>
            <person name="Bonometti L."/>
            <person name="Westerberg I."/>
            <person name="Brannstrom I.O."/>
            <person name="Guillou S."/>
            <person name="Cros-Aarteil S."/>
            <person name="Calhoun S."/>
            <person name="Haridas S."/>
            <person name="Kuo A."/>
            <person name="Mondo S."/>
            <person name="Pangilinan J."/>
            <person name="Riley R."/>
            <person name="LaButti K."/>
            <person name="Andreopoulos B."/>
            <person name="Lipzen A."/>
            <person name="Chen C."/>
            <person name="Yan M."/>
            <person name="Daum C."/>
            <person name="Ng V."/>
            <person name="Clum A."/>
            <person name="Steindorff A."/>
            <person name="Ohm R.A."/>
            <person name="Martin F."/>
            <person name="Silar P."/>
            <person name="Natvig D.O."/>
            <person name="Lalanne C."/>
            <person name="Gautier V."/>
            <person name="Ament-Velasquez S.L."/>
            <person name="Kruys A."/>
            <person name="Hutchinson M.I."/>
            <person name="Powell A.J."/>
            <person name="Barry K."/>
            <person name="Miller A.N."/>
            <person name="Grigoriev I.V."/>
            <person name="Debuchy R."/>
            <person name="Gladieux P."/>
            <person name="Hiltunen Thoren M."/>
            <person name="Johannesson H."/>
        </authorList>
    </citation>
    <scope>NUCLEOTIDE SEQUENCE</scope>
    <source>
        <strain evidence="10">PSN243</strain>
    </source>
</reference>
<organism evidence="10 11">
    <name type="scientific">Podospora aff. communis PSN243</name>
    <dbReference type="NCBI Taxonomy" id="3040156"/>
    <lineage>
        <taxon>Eukaryota</taxon>
        <taxon>Fungi</taxon>
        <taxon>Dikarya</taxon>
        <taxon>Ascomycota</taxon>
        <taxon>Pezizomycotina</taxon>
        <taxon>Sordariomycetes</taxon>
        <taxon>Sordariomycetidae</taxon>
        <taxon>Sordariales</taxon>
        <taxon>Podosporaceae</taxon>
        <taxon>Podospora</taxon>
    </lineage>
</organism>
<evidence type="ECO:0000256" key="3">
    <source>
        <dbReference type="ARBA" id="ARBA00022692"/>
    </source>
</evidence>
<evidence type="ECO:0000256" key="1">
    <source>
        <dbReference type="ARBA" id="ARBA00004141"/>
    </source>
</evidence>
<evidence type="ECO:0000256" key="4">
    <source>
        <dbReference type="ARBA" id="ARBA00022801"/>
    </source>
</evidence>
<dbReference type="GO" id="GO:0046513">
    <property type="term" value="P:ceramide biosynthetic process"/>
    <property type="evidence" value="ECO:0007669"/>
    <property type="project" value="TreeGrafter"/>
</dbReference>
<feature type="transmembrane region" description="Helical" evidence="9">
    <location>
        <begin position="39"/>
        <end position="64"/>
    </location>
</feature>
<feature type="binding site" evidence="8">
    <location>
        <position position="240"/>
    </location>
    <ligand>
        <name>Zn(2+)</name>
        <dbReference type="ChEBI" id="CHEBI:29105"/>
        <note>catalytic</note>
    </ligand>
</feature>
<feature type="binding site" evidence="7">
    <location>
        <position position="34"/>
    </location>
    <ligand>
        <name>Ca(2+)</name>
        <dbReference type="ChEBI" id="CHEBI:29108"/>
    </ligand>
</feature>
<sequence>MSFMIEHQNSNFGGDEFSSSGAWSPPTSRANFCEEDYTISFYIAEFVNSLTNFTYIIFALRTMYGPGSRGLLKPKLDFMSISLLGLGIGSFLFHASLRHTLEYVDELSMLVLTWSMLHSVLVTRQTPSRVRNISIGLAAVYLPLLVYYVYSENIIYQVVGFTGSIVIIGLRTNYIVRWVKAFPEAKAKEMTSRSRQAVLIGLFGYLLWNIELKYCTELRDIRARVGLPWAWLFEFHGWWHIFTAISADQFMNVAREMRELAPREKEE</sequence>
<feature type="binding site" evidence="8">
    <location>
        <position position="94"/>
    </location>
    <ligand>
        <name>Zn(2+)</name>
        <dbReference type="ChEBI" id="CHEBI:29105"/>
        <note>catalytic</note>
    </ligand>
</feature>
<feature type="binding site" evidence="8">
    <location>
        <position position="236"/>
    </location>
    <ligand>
        <name>Zn(2+)</name>
        <dbReference type="ChEBI" id="CHEBI:29105"/>
        <note>catalytic</note>
    </ligand>
</feature>
<reference evidence="10" key="2">
    <citation type="submission" date="2023-05" db="EMBL/GenBank/DDBJ databases">
        <authorList>
            <consortium name="Lawrence Berkeley National Laboratory"/>
            <person name="Steindorff A."/>
            <person name="Hensen N."/>
            <person name="Bonometti L."/>
            <person name="Westerberg I."/>
            <person name="Brannstrom I.O."/>
            <person name="Guillou S."/>
            <person name="Cros-Aarteil S."/>
            <person name="Calhoun S."/>
            <person name="Haridas S."/>
            <person name="Kuo A."/>
            <person name="Mondo S."/>
            <person name="Pangilinan J."/>
            <person name="Riley R."/>
            <person name="Labutti K."/>
            <person name="Andreopoulos B."/>
            <person name="Lipzen A."/>
            <person name="Chen C."/>
            <person name="Yanf M."/>
            <person name="Daum C."/>
            <person name="Ng V."/>
            <person name="Clum A."/>
            <person name="Ohm R."/>
            <person name="Martin F."/>
            <person name="Silar P."/>
            <person name="Natvig D."/>
            <person name="Lalanne C."/>
            <person name="Gautier V."/>
            <person name="Ament-Velasquez S.L."/>
            <person name="Kruys A."/>
            <person name="Hutchinson M.I."/>
            <person name="Powell A.J."/>
            <person name="Barry K."/>
            <person name="Miller A.N."/>
            <person name="Grigoriev I.V."/>
            <person name="Debuchy R."/>
            <person name="Gladieux P."/>
            <person name="Thoren M.H."/>
            <person name="Johannesson H."/>
        </authorList>
    </citation>
    <scope>NUCLEOTIDE SEQUENCE</scope>
    <source>
        <strain evidence="10">PSN243</strain>
    </source>
</reference>
<gene>
    <name evidence="10" type="ORF">QBC34DRAFT_412677</name>
</gene>
<dbReference type="GO" id="GO:0005789">
    <property type="term" value="C:endoplasmic reticulum membrane"/>
    <property type="evidence" value="ECO:0007669"/>
    <property type="project" value="TreeGrafter"/>
</dbReference>
<dbReference type="GO" id="GO:0016811">
    <property type="term" value="F:hydrolase activity, acting on carbon-nitrogen (but not peptide) bonds, in linear amides"/>
    <property type="evidence" value="ECO:0007669"/>
    <property type="project" value="InterPro"/>
</dbReference>
<proteinExistence type="inferred from homology"/>
<dbReference type="Pfam" id="PF05875">
    <property type="entry name" value="Ceramidase"/>
    <property type="match status" value="1"/>
</dbReference>
<dbReference type="Proteomes" id="UP001321760">
    <property type="component" value="Unassembled WGS sequence"/>
</dbReference>
<evidence type="ECO:0000313" key="10">
    <source>
        <dbReference type="EMBL" id="KAK4445796.1"/>
    </source>
</evidence>
<comment type="caution">
    <text evidence="10">The sequence shown here is derived from an EMBL/GenBank/DDBJ whole genome shotgun (WGS) entry which is preliminary data.</text>
</comment>
<name>A0AAV9GBG3_9PEZI</name>
<dbReference type="PANTHER" id="PTHR46187">
    <property type="entry name" value="ALKALINE CERAMIDASE 3"/>
    <property type="match status" value="1"/>
</dbReference>
<comment type="similarity">
    <text evidence="2">Belongs to the alkaline ceramidase family.</text>
</comment>
<dbReference type="GO" id="GO:0046514">
    <property type="term" value="P:ceramide catabolic process"/>
    <property type="evidence" value="ECO:0007669"/>
    <property type="project" value="TreeGrafter"/>
</dbReference>
<evidence type="ECO:0000256" key="8">
    <source>
        <dbReference type="PIRSR" id="PIRSR608901-2"/>
    </source>
</evidence>
<dbReference type="InterPro" id="IPR008901">
    <property type="entry name" value="ACER"/>
</dbReference>
<dbReference type="PANTHER" id="PTHR46187:SF1">
    <property type="entry name" value="ALKALINE PHYTOCERAMIDASE"/>
    <property type="match status" value="1"/>
</dbReference>
<accession>A0AAV9GBG3</accession>
<evidence type="ECO:0000256" key="5">
    <source>
        <dbReference type="ARBA" id="ARBA00022989"/>
    </source>
</evidence>
<keyword evidence="3 9" id="KW-0812">Transmembrane</keyword>
<keyword evidence="7" id="KW-0106">Calcium</keyword>
<dbReference type="AlphaFoldDB" id="A0AAV9GBG3"/>
<evidence type="ECO:0000256" key="7">
    <source>
        <dbReference type="PIRSR" id="PIRSR608901-1"/>
    </source>
</evidence>
<keyword evidence="4" id="KW-0378">Hydrolase</keyword>
<comment type="subcellular location">
    <subcellularLocation>
        <location evidence="1">Membrane</location>
        <topology evidence="1">Multi-pass membrane protein</topology>
    </subcellularLocation>
</comment>
<dbReference type="GO" id="GO:0046872">
    <property type="term" value="F:metal ion binding"/>
    <property type="evidence" value="ECO:0007669"/>
    <property type="project" value="UniProtKB-KW"/>
</dbReference>
<evidence type="ECO:0000256" key="9">
    <source>
        <dbReference type="SAM" id="Phobius"/>
    </source>
</evidence>
<feature type="transmembrane region" description="Helical" evidence="9">
    <location>
        <begin position="130"/>
        <end position="148"/>
    </location>
</feature>
<evidence type="ECO:0000256" key="2">
    <source>
        <dbReference type="ARBA" id="ARBA00009780"/>
    </source>
</evidence>
<evidence type="ECO:0000313" key="11">
    <source>
        <dbReference type="Proteomes" id="UP001321760"/>
    </source>
</evidence>